<dbReference type="CDD" id="cd06234">
    <property type="entry name" value="M14_PaCCP-like"/>
    <property type="match status" value="1"/>
</dbReference>
<feature type="active site" description="Proton donor/acceptor" evidence="2">
    <location>
        <position position="341"/>
    </location>
</feature>
<dbReference type="PANTHER" id="PTHR12756:SF11">
    <property type="entry name" value="CYTOSOLIC CARBOXYPEPTIDASE 1"/>
    <property type="match status" value="1"/>
</dbReference>
<protein>
    <recommendedName>
        <fullName evidence="3">Peptidase M14 domain-containing protein</fullName>
    </recommendedName>
</protein>
<evidence type="ECO:0000256" key="1">
    <source>
        <dbReference type="ARBA" id="ARBA00001947"/>
    </source>
</evidence>
<dbReference type="GO" id="GO:0004181">
    <property type="term" value="F:metallocarboxypeptidase activity"/>
    <property type="evidence" value="ECO:0007669"/>
    <property type="project" value="InterPro"/>
</dbReference>
<evidence type="ECO:0000256" key="2">
    <source>
        <dbReference type="PROSITE-ProRule" id="PRU01379"/>
    </source>
</evidence>
<dbReference type="InterPro" id="IPR050821">
    <property type="entry name" value="Cytosolic_carboxypeptidase"/>
</dbReference>
<dbReference type="Proteomes" id="UP001157439">
    <property type="component" value="Unassembled WGS sequence"/>
</dbReference>
<dbReference type="Gene3D" id="3.40.630.10">
    <property type="entry name" value="Zn peptidases"/>
    <property type="match status" value="1"/>
</dbReference>
<dbReference type="Pfam" id="PF00246">
    <property type="entry name" value="Peptidase_M14"/>
    <property type="match status" value="1"/>
</dbReference>
<comment type="cofactor">
    <cofactor evidence="1">
        <name>Zn(2+)</name>
        <dbReference type="ChEBI" id="CHEBI:29105"/>
    </cofactor>
</comment>
<dbReference type="RefSeq" id="WP_095499198.1">
    <property type="nucleotide sequence ID" value="NZ_BSPO01000003.1"/>
</dbReference>
<dbReference type="Gene3D" id="2.60.40.3120">
    <property type="match status" value="1"/>
</dbReference>
<sequence>MSDSVTINSQFDGGNIEVIDSSDRNNIQLAIRPDEGGEFFQWFNFKLSGEPGALHQLRITNAAKASYVDGWHDYQAVASYDRQEWFRLPTRYHNGELLIDLDLQAPQIQIAYFAPYSLERHFDLLAECQSHPYVTLETLGQTLDGRDFSLMKISSDDKVTNKTKVWVTARQHPGETMAQWWVEGFLQKLLDPDCARSRQLLERADVYLVANMNPDGSHRGHLRTNAKGVNLNREWQTPSMALSPEVFLTIEKMKQVGVDFYLDVHGDEGLPYVFIAGGEGIPAWNNDMAKEQACFLDMLSLSSGEFQTKEGYPKDKPGEANLTVASNWVGNHFNCLANTLEMPFKDNANLPDSASGWSLERSQQLGEDCANAISLFLQAKS</sequence>
<dbReference type="InterPro" id="IPR000834">
    <property type="entry name" value="Peptidase_M14"/>
</dbReference>
<dbReference type="SUPFAM" id="SSF53187">
    <property type="entry name" value="Zn-dependent exopeptidases"/>
    <property type="match status" value="1"/>
</dbReference>
<dbReference type="InterPro" id="IPR040626">
    <property type="entry name" value="Pepdidase_M14_N"/>
</dbReference>
<evidence type="ECO:0000313" key="4">
    <source>
        <dbReference type="EMBL" id="GLS84384.1"/>
    </source>
</evidence>
<evidence type="ECO:0000313" key="5">
    <source>
        <dbReference type="Proteomes" id="UP001157439"/>
    </source>
</evidence>
<organism evidence="4 5">
    <name type="scientific">Paraferrimonas haliotis</name>
    <dbReference type="NCBI Taxonomy" id="2013866"/>
    <lineage>
        <taxon>Bacteria</taxon>
        <taxon>Pseudomonadati</taxon>
        <taxon>Pseudomonadota</taxon>
        <taxon>Gammaproteobacteria</taxon>
        <taxon>Alteromonadales</taxon>
        <taxon>Ferrimonadaceae</taxon>
        <taxon>Paraferrimonas</taxon>
    </lineage>
</organism>
<reference evidence="4 5" key="1">
    <citation type="journal article" date="2014" name="Int. J. Syst. Evol. Microbiol.">
        <title>Complete genome sequence of Corynebacterium casei LMG S-19264T (=DSM 44701T), isolated from a smear-ripened cheese.</title>
        <authorList>
            <consortium name="US DOE Joint Genome Institute (JGI-PGF)"/>
            <person name="Walter F."/>
            <person name="Albersmeier A."/>
            <person name="Kalinowski J."/>
            <person name="Ruckert C."/>
        </authorList>
    </citation>
    <scope>NUCLEOTIDE SEQUENCE [LARGE SCALE GENOMIC DNA]</scope>
    <source>
        <strain evidence="4 5">NBRC 112785</strain>
    </source>
</reference>
<dbReference type="PANTHER" id="PTHR12756">
    <property type="entry name" value="CYTOSOLIC CARBOXYPEPTIDASE"/>
    <property type="match status" value="1"/>
</dbReference>
<dbReference type="AlphaFoldDB" id="A0AA37TWI1"/>
<keyword evidence="5" id="KW-1185">Reference proteome</keyword>
<dbReference type="GO" id="GO:0008270">
    <property type="term" value="F:zinc ion binding"/>
    <property type="evidence" value="ECO:0007669"/>
    <property type="project" value="InterPro"/>
</dbReference>
<comment type="similarity">
    <text evidence="2">Belongs to the peptidase M14 family.</text>
</comment>
<dbReference type="PROSITE" id="PS52035">
    <property type="entry name" value="PEPTIDASE_M14"/>
    <property type="match status" value="1"/>
</dbReference>
<proteinExistence type="inferred from homology"/>
<feature type="domain" description="Peptidase M14" evidence="3">
    <location>
        <begin position="114"/>
        <end position="380"/>
    </location>
</feature>
<accession>A0AA37TWI1</accession>
<dbReference type="EMBL" id="BSPO01000003">
    <property type="protein sequence ID" value="GLS84384.1"/>
    <property type="molecule type" value="Genomic_DNA"/>
</dbReference>
<dbReference type="Pfam" id="PF18027">
    <property type="entry name" value="Pepdidase_M14_N"/>
    <property type="match status" value="1"/>
</dbReference>
<evidence type="ECO:0000259" key="3">
    <source>
        <dbReference type="PROSITE" id="PS52035"/>
    </source>
</evidence>
<name>A0AA37TWI1_9GAMM</name>
<comment type="caution">
    <text evidence="4">The sequence shown here is derived from an EMBL/GenBank/DDBJ whole genome shotgun (WGS) entry which is preliminary data.</text>
</comment>
<dbReference type="GO" id="GO:0006508">
    <property type="term" value="P:proteolysis"/>
    <property type="evidence" value="ECO:0007669"/>
    <property type="project" value="InterPro"/>
</dbReference>
<gene>
    <name evidence="4" type="ORF">GCM10007894_23610</name>
</gene>